<dbReference type="Pfam" id="PF00196">
    <property type="entry name" value="GerE"/>
    <property type="match status" value="1"/>
</dbReference>
<dbReference type="Gene3D" id="1.10.10.10">
    <property type="entry name" value="Winged helix-like DNA-binding domain superfamily/Winged helix DNA-binding domain"/>
    <property type="match status" value="1"/>
</dbReference>
<dbReference type="RefSeq" id="WP_378301732.1">
    <property type="nucleotide sequence ID" value="NZ_JBHTJA010000049.1"/>
</dbReference>
<dbReference type="PROSITE" id="PS50043">
    <property type="entry name" value="HTH_LUXR_2"/>
    <property type="match status" value="1"/>
</dbReference>
<keyword evidence="5" id="KW-1185">Reference proteome</keyword>
<dbReference type="Proteomes" id="UP001596972">
    <property type="component" value="Unassembled WGS sequence"/>
</dbReference>
<dbReference type="SUPFAM" id="SSF46894">
    <property type="entry name" value="C-terminal effector domain of the bipartite response regulators"/>
    <property type="match status" value="1"/>
</dbReference>
<keyword evidence="2 4" id="KW-0067">ATP-binding</keyword>
<dbReference type="PANTHER" id="PTHR16305">
    <property type="entry name" value="TESTICULAR SOLUBLE ADENYLYL CYCLASE"/>
    <property type="match status" value="1"/>
</dbReference>
<dbReference type="PANTHER" id="PTHR16305:SF35">
    <property type="entry name" value="TRANSCRIPTIONAL ACTIVATOR DOMAIN"/>
    <property type="match status" value="1"/>
</dbReference>
<organism evidence="4 5">
    <name type="scientific">Actinomadura sediminis</name>
    <dbReference type="NCBI Taxonomy" id="1038904"/>
    <lineage>
        <taxon>Bacteria</taxon>
        <taxon>Bacillati</taxon>
        <taxon>Actinomycetota</taxon>
        <taxon>Actinomycetes</taxon>
        <taxon>Streptosporangiales</taxon>
        <taxon>Thermomonosporaceae</taxon>
        <taxon>Actinomadura</taxon>
    </lineage>
</organism>
<dbReference type="GO" id="GO:0005524">
    <property type="term" value="F:ATP binding"/>
    <property type="evidence" value="ECO:0007669"/>
    <property type="project" value="UniProtKB-KW"/>
</dbReference>
<dbReference type="InterPro" id="IPR016032">
    <property type="entry name" value="Sig_transdc_resp-reg_C-effctor"/>
</dbReference>
<feature type="domain" description="HTH luxR-type" evidence="3">
    <location>
        <begin position="804"/>
        <end position="868"/>
    </location>
</feature>
<dbReference type="SUPFAM" id="SSF52540">
    <property type="entry name" value="P-loop containing nucleoside triphosphate hydrolases"/>
    <property type="match status" value="1"/>
</dbReference>
<dbReference type="Pfam" id="PF13191">
    <property type="entry name" value="AAA_16"/>
    <property type="match status" value="1"/>
</dbReference>
<name>A0ABW3ETR1_9ACTN</name>
<dbReference type="InterPro" id="IPR027417">
    <property type="entry name" value="P-loop_NTPase"/>
</dbReference>
<evidence type="ECO:0000313" key="4">
    <source>
        <dbReference type="EMBL" id="MFD0903186.1"/>
    </source>
</evidence>
<evidence type="ECO:0000313" key="5">
    <source>
        <dbReference type="Proteomes" id="UP001596972"/>
    </source>
</evidence>
<protein>
    <submittedName>
        <fullName evidence="4">ATP-binding protein</fullName>
    </submittedName>
</protein>
<dbReference type="Gene3D" id="3.40.50.300">
    <property type="entry name" value="P-loop containing nucleotide triphosphate hydrolases"/>
    <property type="match status" value="1"/>
</dbReference>
<accession>A0ABW3ETR1</accession>
<dbReference type="EMBL" id="JBHTJA010000049">
    <property type="protein sequence ID" value="MFD0903186.1"/>
    <property type="molecule type" value="Genomic_DNA"/>
</dbReference>
<dbReference type="PRINTS" id="PR00038">
    <property type="entry name" value="HTHLUXR"/>
</dbReference>
<evidence type="ECO:0000256" key="2">
    <source>
        <dbReference type="ARBA" id="ARBA00022840"/>
    </source>
</evidence>
<evidence type="ECO:0000259" key="3">
    <source>
        <dbReference type="PROSITE" id="PS50043"/>
    </source>
</evidence>
<dbReference type="InterPro" id="IPR036388">
    <property type="entry name" value="WH-like_DNA-bd_sf"/>
</dbReference>
<evidence type="ECO:0000256" key="1">
    <source>
        <dbReference type="ARBA" id="ARBA00022741"/>
    </source>
</evidence>
<keyword evidence="1" id="KW-0547">Nucleotide-binding</keyword>
<gene>
    <name evidence="4" type="ORF">ACFQ11_22525</name>
</gene>
<comment type="caution">
    <text evidence="4">The sequence shown here is derived from an EMBL/GenBank/DDBJ whole genome shotgun (WGS) entry which is preliminary data.</text>
</comment>
<dbReference type="SMART" id="SM00421">
    <property type="entry name" value="HTH_LUXR"/>
    <property type="match status" value="1"/>
</dbReference>
<sequence>MLYGRNTERTRIATLLAEARDHRRSGALLLRGEAGIGKSALLDDAAAALTAAGGTHVLRAVGVEAESNLAYAGLNQLLWHVRDRLDALPAAQSAALRAALDDPGAPTDHRDRFTAGLAVLTLLADLAEENGPALCIVDDAQWLDGATAQSLLFAARRLTAEGVVMLFAARDTGFAGTSLPELRLERLDARDAERMLADRDVPRAARARVIRESQGNPLALRELATGQGTPDAQPLPVADRVTAAFRERIAELPDKAQVMLLLAAAEGRGHMPALLRAARLFDAGLTDLAPAERAGLVDVSGRSVSFRHPLILTAAYQGAVATQRIAAHRALADSADDLECRVRHRAASTMVPDEDVAQDLQAAAERARNRTGYATASALYRQAAELTPDTQARAERLAAAADLTFQAGNVEEAEQLSASAERLTADPAARARLGRLHATVEFERGDPRAAVRMLTEHAAHADPADRTAMLRDAATYAWTSGDAPSLLRIATTTDDPYVRGLAHEVRGEHDRGLPILAGLLARPDDPLRAAQLALILGDDRAVLDLTTAETRRCRRHGLVGALPNVLQTQAHAQIMTGLHADAEASVAEAVALARDTGLARRAGRLRAALARVAAIEGDEDRLRDLVRDAPPPGGGYADSARALLDLALGRHDDALRRLDDIAAGPRRHGSHAILSAADQVEAAVRAGTPDLARAAHERFRAWARASGQPWALAVAARCEALLTDAEEPFKIAAELHEQSTRPFERARTELLYGEWLRRSRRRSDARVPLRSAVETFERLRATPWLDRARAELRATGESTSTSAAPNALDRLTPQELQVVRLAAEGTSSRDIAAQLFLSPRTVEYHLYKAYPKLGISSRRELSNLLEPA</sequence>
<proteinExistence type="predicted"/>
<reference evidence="5" key="1">
    <citation type="journal article" date="2019" name="Int. J. Syst. Evol. Microbiol.">
        <title>The Global Catalogue of Microorganisms (GCM) 10K type strain sequencing project: providing services to taxonomists for standard genome sequencing and annotation.</title>
        <authorList>
            <consortium name="The Broad Institute Genomics Platform"/>
            <consortium name="The Broad Institute Genome Sequencing Center for Infectious Disease"/>
            <person name="Wu L."/>
            <person name="Ma J."/>
        </authorList>
    </citation>
    <scope>NUCLEOTIDE SEQUENCE [LARGE SCALE GENOMIC DNA]</scope>
    <source>
        <strain evidence="5">JCM 31202</strain>
    </source>
</reference>
<dbReference type="InterPro" id="IPR041664">
    <property type="entry name" value="AAA_16"/>
</dbReference>
<dbReference type="CDD" id="cd06170">
    <property type="entry name" value="LuxR_C_like"/>
    <property type="match status" value="1"/>
</dbReference>
<dbReference type="InterPro" id="IPR000792">
    <property type="entry name" value="Tscrpt_reg_LuxR_C"/>
</dbReference>